<dbReference type="eggNOG" id="ENOG502S4S2">
    <property type="taxonomic scope" value="Eukaryota"/>
</dbReference>
<dbReference type="AlphaFoldDB" id="J3N274"/>
<evidence type="ECO:0008006" key="4">
    <source>
        <dbReference type="Google" id="ProtNLM"/>
    </source>
</evidence>
<gene>
    <name evidence="2" type="primary">LOC102720183</name>
</gene>
<accession>J3N274</accession>
<dbReference type="Gramene" id="OB10G16220.1">
    <property type="protein sequence ID" value="OB10G16220.1"/>
    <property type="gene ID" value="OB10G16220"/>
</dbReference>
<dbReference type="KEGG" id="obr:102720183"/>
<feature type="region of interest" description="Disordered" evidence="1">
    <location>
        <begin position="44"/>
        <end position="63"/>
    </location>
</feature>
<dbReference type="Proteomes" id="UP000006038">
    <property type="component" value="Chromosome 10"/>
</dbReference>
<name>J3N274_ORYBR</name>
<reference evidence="2" key="1">
    <citation type="journal article" date="2013" name="Nat. Commun.">
        <title>Whole-genome sequencing of Oryza brachyantha reveals mechanisms underlying Oryza genome evolution.</title>
        <authorList>
            <person name="Chen J."/>
            <person name="Huang Q."/>
            <person name="Gao D."/>
            <person name="Wang J."/>
            <person name="Lang Y."/>
            <person name="Liu T."/>
            <person name="Li B."/>
            <person name="Bai Z."/>
            <person name="Luis Goicoechea J."/>
            <person name="Liang C."/>
            <person name="Chen C."/>
            <person name="Zhang W."/>
            <person name="Sun S."/>
            <person name="Liao Y."/>
            <person name="Zhang X."/>
            <person name="Yang L."/>
            <person name="Song C."/>
            <person name="Wang M."/>
            <person name="Shi J."/>
            <person name="Liu G."/>
            <person name="Liu J."/>
            <person name="Zhou H."/>
            <person name="Zhou W."/>
            <person name="Yu Q."/>
            <person name="An N."/>
            <person name="Chen Y."/>
            <person name="Cai Q."/>
            <person name="Wang B."/>
            <person name="Liu B."/>
            <person name="Min J."/>
            <person name="Huang Y."/>
            <person name="Wu H."/>
            <person name="Li Z."/>
            <person name="Zhang Y."/>
            <person name="Yin Y."/>
            <person name="Song W."/>
            <person name="Jiang J."/>
            <person name="Jackson S.A."/>
            <person name="Wing R.A."/>
            <person name="Wang J."/>
            <person name="Chen M."/>
        </authorList>
    </citation>
    <scope>NUCLEOTIDE SEQUENCE [LARGE SCALE GENOMIC DNA]</scope>
    <source>
        <strain evidence="2">cv. IRGC 101232</strain>
    </source>
</reference>
<dbReference type="EnsemblPlants" id="OB10G16220.1">
    <property type="protein sequence ID" value="OB10G16220.1"/>
    <property type="gene ID" value="OB10G16220"/>
</dbReference>
<keyword evidence="3" id="KW-1185">Reference proteome</keyword>
<dbReference type="PANTHER" id="PTHR33735:SF10">
    <property type="entry name" value="EXPRESSED PROTEIN"/>
    <property type="match status" value="1"/>
</dbReference>
<reference evidence="2" key="2">
    <citation type="submission" date="2013-04" db="UniProtKB">
        <authorList>
            <consortium name="EnsemblPlants"/>
        </authorList>
    </citation>
    <scope>IDENTIFICATION</scope>
</reference>
<evidence type="ECO:0000313" key="3">
    <source>
        <dbReference type="Proteomes" id="UP000006038"/>
    </source>
</evidence>
<protein>
    <recommendedName>
        <fullName evidence="4">Pterin-binding domain-containing protein</fullName>
    </recommendedName>
</protein>
<evidence type="ECO:0000256" key="1">
    <source>
        <dbReference type="SAM" id="MobiDB-lite"/>
    </source>
</evidence>
<dbReference type="STRING" id="4533.J3N274"/>
<dbReference type="OrthoDB" id="783687at2759"/>
<sequence length="192" mass="21049">MSSLVRSLASLYCQGLRRTVRLGAGAPPPPALDQRRPFLSKVERTEAGAATRSPPRRQKDGERTPLLTWARLAIASAVAAMAPFLQSKWAALLRIQSEMEMVKDAAEMAAEVAEEVAVAAERASAEVAEQLPENGRLRRAAVLVEQASKEVAEEAHLAQDIIHKVEEIEEDVKAMIEPIIDAHKHKPTIKKH</sequence>
<dbReference type="PANTHER" id="PTHR33735">
    <property type="entry name" value="EXPRESSED PROTEIN"/>
    <property type="match status" value="1"/>
</dbReference>
<organism evidence="2">
    <name type="scientific">Oryza brachyantha</name>
    <name type="common">malo sina</name>
    <dbReference type="NCBI Taxonomy" id="4533"/>
    <lineage>
        <taxon>Eukaryota</taxon>
        <taxon>Viridiplantae</taxon>
        <taxon>Streptophyta</taxon>
        <taxon>Embryophyta</taxon>
        <taxon>Tracheophyta</taxon>
        <taxon>Spermatophyta</taxon>
        <taxon>Magnoliopsida</taxon>
        <taxon>Liliopsida</taxon>
        <taxon>Poales</taxon>
        <taxon>Poaceae</taxon>
        <taxon>BOP clade</taxon>
        <taxon>Oryzoideae</taxon>
        <taxon>Oryzeae</taxon>
        <taxon>Oryzinae</taxon>
        <taxon>Oryza</taxon>
    </lineage>
</organism>
<dbReference type="HOGENOM" id="CLU_1430038_0_0_1"/>
<evidence type="ECO:0000313" key="2">
    <source>
        <dbReference type="EnsemblPlants" id="OB10G16220.1"/>
    </source>
</evidence>
<dbReference type="OMA" id="FTWARLA"/>
<proteinExistence type="predicted"/>
<dbReference type="GeneID" id="102720183"/>